<feature type="compositionally biased region" description="Basic and acidic residues" evidence="2">
    <location>
        <begin position="573"/>
        <end position="584"/>
    </location>
</feature>
<feature type="compositionally biased region" description="Low complexity" evidence="2">
    <location>
        <begin position="517"/>
        <end position="553"/>
    </location>
</feature>
<comment type="subcellular location">
    <subcellularLocation>
        <location evidence="1">Cell envelope</location>
    </subcellularLocation>
</comment>
<evidence type="ECO:0000313" key="4">
    <source>
        <dbReference type="EMBL" id="MBO1323838.1"/>
    </source>
</evidence>
<dbReference type="Proteomes" id="UP000664073">
    <property type="component" value="Unassembled WGS sequence"/>
</dbReference>
<proteinExistence type="predicted"/>
<dbReference type="EMBL" id="JAFVMH010000001">
    <property type="protein sequence ID" value="MBO1323838.1"/>
    <property type="molecule type" value="Genomic_DNA"/>
</dbReference>
<dbReference type="InterPro" id="IPR012480">
    <property type="entry name" value="Hepar_II_III_C"/>
</dbReference>
<dbReference type="InterPro" id="IPR008929">
    <property type="entry name" value="Chondroitin_lyas"/>
</dbReference>
<dbReference type="AlphaFoldDB" id="A0A939HLP7"/>
<dbReference type="Pfam" id="PF07940">
    <property type="entry name" value="Hepar_II_III_C"/>
    <property type="match status" value="1"/>
</dbReference>
<dbReference type="GO" id="GO:0016829">
    <property type="term" value="F:lyase activity"/>
    <property type="evidence" value="ECO:0007669"/>
    <property type="project" value="InterPro"/>
</dbReference>
<evidence type="ECO:0000256" key="2">
    <source>
        <dbReference type="SAM" id="MobiDB-lite"/>
    </source>
</evidence>
<evidence type="ECO:0000313" key="5">
    <source>
        <dbReference type="Proteomes" id="UP000664073"/>
    </source>
</evidence>
<organism evidence="4 5">
    <name type="scientific">Acetobacter garciniae</name>
    <dbReference type="NCBI Taxonomy" id="2817435"/>
    <lineage>
        <taxon>Bacteria</taxon>
        <taxon>Pseudomonadati</taxon>
        <taxon>Pseudomonadota</taxon>
        <taxon>Alphaproteobacteria</taxon>
        <taxon>Acetobacterales</taxon>
        <taxon>Acetobacteraceae</taxon>
        <taxon>Acetobacter</taxon>
    </lineage>
</organism>
<keyword evidence="5" id="KW-1185">Reference proteome</keyword>
<evidence type="ECO:0000259" key="3">
    <source>
        <dbReference type="Pfam" id="PF07940"/>
    </source>
</evidence>
<protein>
    <submittedName>
        <fullName evidence="4">Heparinase II/III family protein</fullName>
    </submittedName>
</protein>
<accession>A0A939HLP7</accession>
<dbReference type="Gene3D" id="1.50.10.100">
    <property type="entry name" value="Chondroitin AC/alginate lyase"/>
    <property type="match status" value="1"/>
</dbReference>
<comment type="caution">
    <text evidence="4">The sequence shown here is derived from an EMBL/GenBank/DDBJ whole genome shotgun (WGS) entry which is preliminary data.</text>
</comment>
<sequence length="692" mass="74167">MSLRHWTRGARLSYALRNPVGGFARIPDAPAVVLRDLWPGNAAVGERLVRNRTEFDGVPRALKPGQWDDPSWPVSYRRWLQGFTWLQDLRELGADSARVRARTLVGHWLRQPPMERALADPAITGTRLAAWLGCYEFFAASADDRFHHNLMASFIMEARSIAALMPEAVSGWRALSALKGLLAVGVCLPDYPEFLARYLRLIDETLASQIHADGSHFSRSPEEQFQVVRELAEMLYILQMAKLPVPTALLDAANRATPALRALRHGDGGLALFNGSTERDPTLLDHVLSRASRTRVVAASLPESGFVRMTGGRALLLADAGAPAPAAFSHAAHAGMLSFEFSSGRQRIIVNCGSSQLPGWTEVLRYPPAHSVLDMIGASPMRIEADGTVANPPRVTRSHVTHDGAHWLEMTHDGYKRQGKGLYYRQLYLSKDGQSLRGEEKLRDARQGAPFCLRFHLHPDIMVEATPEGYLLHTEEESWQFLSDAIISVEESVYLGRGKVERTRQIVLTLTPPPAAAEPGPAAQAEASGAPDQPAGDAGKPPAGKGPAGEDGATPGREDKPAGETTTAQAGGKAEDKAGTREGQADLSRAAHAVQGDTVPAVAPEQPDQLLATPPGEQPPAPAPAGEQSAQATGEHDSAKAQLHAESGATGKPDTTAATPTGTHNGTPAGAPANAEPPLPRAIHWALTLVST</sequence>
<reference evidence="4" key="1">
    <citation type="submission" date="2021-03" db="EMBL/GenBank/DDBJ databases">
        <title>The complete genome sequence of Acetobacter sp. TBRC 12339.</title>
        <authorList>
            <person name="Charoenyingcharoen P."/>
            <person name="Yukphan P."/>
        </authorList>
    </citation>
    <scope>NUCLEOTIDE SEQUENCE</scope>
    <source>
        <strain evidence="4">TBRC 12339</strain>
    </source>
</reference>
<feature type="domain" description="Heparinase II/III-like C-terminal" evidence="3">
    <location>
        <begin position="298"/>
        <end position="511"/>
    </location>
</feature>
<feature type="region of interest" description="Disordered" evidence="2">
    <location>
        <begin position="512"/>
        <end position="679"/>
    </location>
</feature>
<name>A0A939HLP7_9PROT</name>
<dbReference type="RefSeq" id="WP_207844411.1">
    <property type="nucleotide sequence ID" value="NZ_JAFVMH010000001.1"/>
</dbReference>
<dbReference type="Gene3D" id="2.70.98.70">
    <property type="match status" value="1"/>
</dbReference>
<gene>
    <name evidence="4" type="ORF">J2D77_01545</name>
</gene>
<dbReference type="GO" id="GO:0030313">
    <property type="term" value="C:cell envelope"/>
    <property type="evidence" value="ECO:0007669"/>
    <property type="project" value="UniProtKB-SubCell"/>
</dbReference>
<feature type="compositionally biased region" description="Polar residues" evidence="2">
    <location>
        <begin position="656"/>
        <end position="666"/>
    </location>
</feature>
<evidence type="ECO:0000256" key="1">
    <source>
        <dbReference type="ARBA" id="ARBA00004196"/>
    </source>
</evidence>